<dbReference type="RefSeq" id="YP_010660752.1">
    <property type="nucleotide sequence ID" value="NC_070882.1"/>
</dbReference>
<accession>A0A5C1K8C3</accession>
<feature type="region of interest" description="Disordered" evidence="1">
    <location>
        <begin position="1"/>
        <end position="21"/>
    </location>
</feature>
<dbReference type="GeneID" id="77936762"/>
<dbReference type="Proteomes" id="UP000322144">
    <property type="component" value="Segment"/>
</dbReference>
<evidence type="ECO:0000256" key="1">
    <source>
        <dbReference type="SAM" id="MobiDB-lite"/>
    </source>
</evidence>
<organism evidence="2 3">
    <name type="scientific">Pseudomonas phage vB_PaeM_PS119XW</name>
    <dbReference type="NCBI Taxonomy" id="2601632"/>
    <lineage>
        <taxon>Viruses</taxon>
        <taxon>Duplodnaviria</taxon>
        <taxon>Heunggongvirae</taxon>
        <taxon>Uroviricota</taxon>
        <taxon>Caudoviricetes</taxon>
        <taxon>Chimalliviridae</taxon>
        <taxon>Pawinskivirus</taxon>
        <taxon>Pawinskivirus PS119XW</taxon>
    </lineage>
</organism>
<proteinExistence type="predicted"/>
<sequence>MANPLKLDDASTQTPAQGGSVERYNDLISADVAAEDNGLWHRINRVAASVATDADNIARGLPVEANAQYA</sequence>
<reference evidence="2 3" key="1">
    <citation type="submission" date="2019-06" db="EMBL/GenBank/DDBJ databases">
        <title>A distant relative of Phikzvirus genus phages from a therapeutic phage collection.</title>
        <authorList>
            <person name="Hejnowicz M.S."/>
            <person name="Dabrowski K."/>
            <person name="Gawor J."/>
            <person name="Weber-Dabrowska B."/>
            <person name="Gromadka R."/>
            <person name="Lobocka M.B."/>
        </authorList>
    </citation>
    <scope>NUCLEOTIDE SEQUENCE [LARGE SCALE GENOMIC DNA]</scope>
</reference>
<protein>
    <submittedName>
        <fullName evidence="2">Uncharacterized protein</fullName>
    </submittedName>
</protein>
<name>A0A5C1K8C3_9CAUD</name>
<evidence type="ECO:0000313" key="2">
    <source>
        <dbReference type="EMBL" id="QEM41741.1"/>
    </source>
</evidence>
<dbReference type="EMBL" id="MN103543">
    <property type="protein sequence ID" value="QEM41741.1"/>
    <property type="molecule type" value="Genomic_DNA"/>
</dbReference>
<evidence type="ECO:0000313" key="3">
    <source>
        <dbReference type="Proteomes" id="UP000322144"/>
    </source>
</evidence>
<dbReference type="KEGG" id="vg:77936762"/>
<keyword evidence="3" id="KW-1185">Reference proteome</keyword>